<evidence type="ECO:0000313" key="3">
    <source>
        <dbReference type="Proteomes" id="UP000006201"/>
    </source>
</evidence>
<keyword evidence="1" id="KW-0472">Membrane</keyword>
<evidence type="ECO:0000256" key="1">
    <source>
        <dbReference type="SAM" id="Phobius"/>
    </source>
</evidence>
<evidence type="ECO:0000313" key="2">
    <source>
        <dbReference type="EMBL" id="EAR29688.1"/>
    </source>
</evidence>
<dbReference type="EMBL" id="AAOH01000002">
    <property type="protein sequence ID" value="EAR29688.1"/>
    <property type="molecule type" value="Genomic_DNA"/>
</dbReference>
<dbReference type="eggNOG" id="ENOG5033BAR">
    <property type="taxonomic scope" value="Bacteria"/>
</dbReference>
<dbReference type="AlphaFoldDB" id="A4C6T4"/>
<keyword evidence="1" id="KW-0812">Transmembrane</keyword>
<protein>
    <submittedName>
        <fullName evidence="2">Uncharacterized protein</fullName>
    </submittedName>
</protein>
<name>A4C6T4_9GAMM</name>
<reference evidence="2 3" key="1">
    <citation type="submission" date="2006-02" db="EMBL/GenBank/DDBJ databases">
        <authorList>
            <person name="Moran M.A."/>
            <person name="Kjelleberg S."/>
            <person name="Egan S."/>
            <person name="Saunders N."/>
            <person name="Thomas T."/>
            <person name="Ferriera S."/>
            <person name="Johnson J."/>
            <person name="Kravitz S."/>
            <person name="Halpern A."/>
            <person name="Remington K."/>
            <person name="Beeson K."/>
            <person name="Tran B."/>
            <person name="Rogers Y.-H."/>
            <person name="Friedman R."/>
            <person name="Venter J.C."/>
        </authorList>
    </citation>
    <scope>NUCLEOTIDE SEQUENCE [LARGE SCALE GENOMIC DNA]</scope>
    <source>
        <strain evidence="2 3">D2</strain>
    </source>
</reference>
<dbReference type="Proteomes" id="UP000006201">
    <property type="component" value="Unassembled WGS sequence"/>
</dbReference>
<feature type="transmembrane region" description="Helical" evidence="1">
    <location>
        <begin position="29"/>
        <end position="48"/>
    </location>
</feature>
<gene>
    <name evidence="2" type="ORF">PTD2_12749</name>
</gene>
<dbReference type="HOGENOM" id="CLU_209702_0_0_6"/>
<proteinExistence type="predicted"/>
<keyword evidence="3" id="KW-1185">Reference proteome</keyword>
<keyword evidence="1" id="KW-1133">Transmembrane helix</keyword>
<organism evidence="2 3">
    <name type="scientific">Pseudoalteromonas tunicata D2</name>
    <dbReference type="NCBI Taxonomy" id="87626"/>
    <lineage>
        <taxon>Bacteria</taxon>
        <taxon>Pseudomonadati</taxon>
        <taxon>Pseudomonadota</taxon>
        <taxon>Gammaproteobacteria</taxon>
        <taxon>Alteromonadales</taxon>
        <taxon>Pseudoalteromonadaceae</taxon>
        <taxon>Pseudoalteromonas</taxon>
    </lineage>
</organism>
<comment type="caution">
    <text evidence="2">The sequence shown here is derived from an EMBL/GenBank/DDBJ whole genome shotgun (WGS) entry which is preliminary data.</text>
</comment>
<accession>A4C6T4</accession>
<sequence length="52" mass="6203">MFLLPIILCLVWYFFLKQNKIPLKQGKKGFIYILIFSAFLLGFFTLMIQITK</sequence>